<organism evidence="2 3">
    <name type="scientific">Halogranum amylolyticum</name>
    <dbReference type="NCBI Taxonomy" id="660520"/>
    <lineage>
        <taxon>Archaea</taxon>
        <taxon>Methanobacteriati</taxon>
        <taxon>Methanobacteriota</taxon>
        <taxon>Stenosarchaea group</taxon>
        <taxon>Halobacteria</taxon>
        <taxon>Halobacteriales</taxon>
        <taxon>Haloferacaceae</taxon>
    </lineage>
</organism>
<dbReference type="EMBL" id="FODV01000013">
    <property type="protein sequence ID" value="SEP07692.1"/>
    <property type="molecule type" value="Genomic_DNA"/>
</dbReference>
<dbReference type="AlphaFoldDB" id="A0A1H8UWU8"/>
<evidence type="ECO:0000313" key="3">
    <source>
        <dbReference type="Proteomes" id="UP000199126"/>
    </source>
</evidence>
<dbReference type="Proteomes" id="UP000199126">
    <property type="component" value="Unassembled WGS sequence"/>
</dbReference>
<keyword evidence="3" id="KW-1185">Reference proteome</keyword>
<dbReference type="OrthoDB" id="303319at2157"/>
<feature type="transmembrane region" description="Helical" evidence="1">
    <location>
        <begin position="32"/>
        <end position="56"/>
    </location>
</feature>
<dbReference type="RefSeq" id="WP_089826580.1">
    <property type="nucleotide sequence ID" value="NZ_FODV01000013.1"/>
</dbReference>
<keyword evidence="1" id="KW-1133">Transmembrane helix</keyword>
<keyword evidence="1" id="KW-0812">Transmembrane</keyword>
<accession>A0A1H8UWU8</accession>
<gene>
    <name evidence="2" type="ORF">SAMN04487948_11314</name>
</gene>
<proteinExistence type="predicted"/>
<protein>
    <submittedName>
        <fullName evidence="2">Uncharacterized protein</fullName>
    </submittedName>
</protein>
<name>A0A1H8UWU8_9EURY</name>
<reference evidence="3" key="1">
    <citation type="submission" date="2016-10" db="EMBL/GenBank/DDBJ databases">
        <authorList>
            <person name="Varghese N."/>
            <person name="Submissions S."/>
        </authorList>
    </citation>
    <scope>NUCLEOTIDE SEQUENCE [LARGE SCALE GENOMIC DNA]</scope>
    <source>
        <strain evidence="3">CGMCC 1.10121</strain>
    </source>
</reference>
<sequence>MTAVWRVFFALSIVLLAFLGLSVPYVEPGTATFVVALLSFGMLGVMLVGSSVFIYFDWDPFEEVKLTS</sequence>
<evidence type="ECO:0000313" key="2">
    <source>
        <dbReference type="EMBL" id="SEP07692.1"/>
    </source>
</evidence>
<keyword evidence="1" id="KW-0472">Membrane</keyword>
<evidence type="ECO:0000256" key="1">
    <source>
        <dbReference type="SAM" id="Phobius"/>
    </source>
</evidence>